<proteinExistence type="predicted"/>
<evidence type="ECO:0000313" key="3">
    <source>
        <dbReference type="Proteomes" id="UP000469125"/>
    </source>
</evidence>
<dbReference type="AlphaFoldDB" id="A0A6N8FQC2"/>
<evidence type="ECO:0000313" key="2">
    <source>
        <dbReference type="EMBL" id="MUK90507.1"/>
    </source>
</evidence>
<dbReference type="Pfam" id="PF22564">
    <property type="entry name" value="HAAS"/>
    <property type="match status" value="1"/>
</dbReference>
<feature type="transmembrane region" description="Helical" evidence="1">
    <location>
        <begin position="143"/>
        <end position="166"/>
    </location>
</feature>
<feature type="transmembrane region" description="Helical" evidence="1">
    <location>
        <begin position="112"/>
        <end position="131"/>
    </location>
</feature>
<accession>A0A6N8FQC2</accession>
<keyword evidence="1" id="KW-0812">Transmembrane</keyword>
<evidence type="ECO:0000256" key="1">
    <source>
        <dbReference type="SAM" id="Phobius"/>
    </source>
</evidence>
<keyword evidence="1" id="KW-0472">Membrane</keyword>
<keyword evidence="1" id="KW-1133">Transmembrane helix</keyword>
<dbReference type="Proteomes" id="UP000469125">
    <property type="component" value="Unassembled WGS sequence"/>
</dbReference>
<dbReference type="RefSeq" id="WP_155671355.1">
    <property type="nucleotide sequence ID" value="NZ_WOCA01000022.1"/>
</dbReference>
<dbReference type="EMBL" id="WOCA01000022">
    <property type="protein sequence ID" value="MUK90507.1"/>
    <property type="molecule type" value="Genomic_DNA"/>
</dbReference>
<gene>
    <name evidence="2" type="ORF">GMD78_19295</name>
</gene>
<reference evidence="2 3" key="1">
    <citation type="submission" date="2019-11" db="EMBL/GenBank/DDBJ databases">
        <authorList>
            <person name="Li X."/>
        </authorList>
    </citation>
    <scope>NUCLEOTIDE SEQUENCE [LARGE SCALE GENOMIC DNA]</scope>
    <source>
        <strain evidence="2 3">L9</strain>
    </source>
</reference>
<dbReference type="NCBIfam" id="NF038403">
    <property type="entry name" value="perm_prefix_1"/>
    <property type="match status" value="1"/>
</dbReference>
<sequence>MTYSSVNEYINSLKKSLVDFPTNERASILEEIEVHLNEKINDLIKSGYSNEAAINKVLTEFKPPQELSEEYLKDNYKTNDHFQNTTSIAIINIGLFGLSFLALPILKESLDLAFIIFGGLLTLIFVIIVTIKKHWKPDEIKTVNVIPKVILYLLSPASMLFLWISIKSSEGIVMFSLYYMFVYWIILLLIWLFVKLILKKIRLQ</sequence>
<keyword evidence="3" id="KW-1185">Reference proteome</keyword>
<comment type="caution">
    <text evidence="2">The sequence shown here is derived from an EMBL/GenBank/DDBJ whole genome shotgun (WGS) entry which is preliminary data.</text>
</comment>
<protein>
    <recommendedName>
        <fullName evidence="4">DUF1700 domain-containing protein</fullName>
    </recommendedName>
</protein>
<evidence type="ECO:0008006" key="4">
    <source>
        <dbReference type="Google" id="ProtNLM"/>
    </source>
</evidence>
<name>A0A6N8FQC2_9BACI</name>
<feature type="transmembrane region" description="Helical" evidence="1">
    <location>
        <begin position="178"/>
        <end position="198"/>
    </location>
</feature>
<organism evidence="2 3">
    <name type="scientific">Ornithinibacillus caprae</name>
    <dbReference type="NCBI Taxonomy" id="2678566"/>
    <lineage>
        <taxon>Bacteria</taxon>
        <taxon>Bacillati</taxon>
        <taxon>Bacillota</taxon>
        <taxon>Bacilli</taxon>
        <taxon>Bacillales</taxon>
        <taxon>Bacillaceae</taxon>
        <taxon>Ornithinibacillus</taxon>
    </lineage>
</organism>
<dbReference type="InterPro" id="IPR047928">
    <property type="entry name" value="Perm_prefix_1"/>
</dbReference>
<feature type="transmembrane region" description="Helical" evidence="1">
    <location>
        <begin position="87"/>
        <end position="106"/>
    </location>
</feature>